<dbReference type="EMBL" id="ATBY01000006">
    <property type="protein sequence ID" value="EPD70589.1"/>
    <property type="molecule type" value="Genomic_DNA"/>
</dbReference>
<dbReference type="STRING" id="1125779.HMPREF1219_00401"/>
<protein>
    <recommendedName>
        <fullName evidence="3">Lipoprotein</fullName>
    </recommendedName>
</protein>
<organism evidence="1 2">
    <name type="scientific">Corynebacterium pyruviciproducens ATCC BAA-1742</name>
    <dbReference type="NCBI Taxonomy" id="1125779"/>
    <lineage>
        <taxon>Bacteria</taxon>
        <taxon>Bacillati</taxon>
        <taxon>Actinomycetota</taxon>
        <taxon>Actinomycetes</taxon>
        <taxon>Mycobacteriales</taxon>
        <taxon>Corynebacteriaceae</taxon>
        <taxon>Corynebacterium</taxon>
    </lineage>
</organism>
<evidence type="ECO:0000313" key="2">
    <source>
        <dbReference type="Proteomes" id="UP000014408"/>
    </source>
</evidence>
<accession>S3A2Y9</accession>
<dbReference type="AlphaFoldDB" id="S3A2Y9"/>
<name>S3A2Y9_9CORY</name>
<evidence type="ECO:0008006" key="3">
    <source>
        <dbReference type="Google" id="ProtNLM"/>
    </source>
</evidence>
<sequence>MSTLCVAGATLVACANSEQDAVETEATQTQENGLFADAKTRNTSRTVDERFPSHPEVLTDESYSGVSTSRMFLEKSETAIVTGPTMNEQLRGASLSVASYAPMFRMTPENRESIIEELARLEAHTVLAVGDADLTGINPETTIITDDFTDRAVEELIAMKLDKKKVTEPQDVAAAVASLGPESLAQLVPDFEPIPEHLVKPEAPVTTVDNKPTTAKRTPLHAFPIQSARDGGMAPVVLAWPGTAVAAIANARVYGADVHVLDYPDPRISKESMELVAGLADRPLIALGEAFGTGEFLAEEIRFGEKERPHLATGTPLALPGQRMVALYGHQLTPVLGVMGEQSPEESVDRVNELVSQYQQFSKEPVVPAFEIIATVASGGPGPDGNYSNESEPEELVGYIDAITAAGGYAVLDLQPGRASFLEQAKLYEGLLQRPNVGLALDAEWNIGPDELPMQRIGSATAEEINVVSEWLAELVREENLPQKLFVIHQFQVTMLPDRENIDTLHPELAFVLHADGHGYPEQKFDTWNVLRQNLGSRYFMAWKNFIDEDIPTFTPEQTMVDVQPQPWFVSYQ</sequence>
<comment type="caution">
    <text evidence="1">The sequence shown here is derived from an EMBL/GenBank/DDBJ whole genome shotgun (WGS) entry which is preliminary data.</text>
</comment>
<dbReference type="PATRIC" id="fig|1125779.3.peg.391"/>
<dbReference type="eggNOG" id="COG3266">
    <property type="taxonomic scope" value="Bacteria"/>
</dbReference>
<dbReference type="HOGENOM" id="CLU_037716_2_0_11"/>
<dbReference type="Proteomes" id="UP000014408">
    <property type="component" value="Unassembled WGS sequence"/>
</dbReference>
<proteinExistence type="predicted"/>
<evidence type="ECO:0000313" key="1">
    <source>
        <dbReference type="EMBL" id="EPD70589.1"/>
    </source>
</evidence>
<gene>
    <name evidence="1" type="ORF">HMPREF1219_00401</name>
</gene>
<reference evidence="1 2" key="1">
    <citation type="submission" date="2013-05" db="EMBL/GenBank/DDBJ databases">
        <title>The Genome Sequence of Corynebacterium pyruviciproducens 1773O (ATCC BAA-1742).</title>
        <authorList>
            <consortium name="The Broad Institute Genomics Platform"/>
            <person name="Earl A."/>
            <person name="Ward D."/>
            <person name="Feldgarden M."/>
            <person name="Gevers D."/>
            <person name="Tong J."/>
            <person name="Walker B."/>
            <person name="Young S."/>
            <person name="Zeng Q."/>
            <person name="Gargeya S."/>
            <person name="Fitzgerald M."/>
            <person name="Haas B."/>
            <person name="Abouelleil A."/>
            <person name="Allen A.W."/>
            <person name="Alvarado L."/>
            <person name="Arachchi H.M."/>
            <person name="Berlin A.M."/>
            <person name="Chapman S.B."/>
            <person name="Gainer-Dewar J."/>
            <person name="Goldberg J."/>
            <person name="Griggs A."/>
            <person name="Gujja S."/>
            <person name="Hansen M."/>
            <person name="Howarth C."/>
            <person name="Imamovic A."/>
            <person name="Ireland A."/>
            <person name="Larimer J."/>
            <person name="McCowan C."/>
            <person name="Murphy C."/>
            <person name="Pearson M."/>
            <person name="Poon T.W."/>
            <person name="Priest M."/>
            <person name="Roberts A."/>
            <person name="Saif S."/>
            <person name="Shea T."/>
            <person name="Sisk P."/>
            <person name="Sykes S."/>
            <person name="Wortman J."/>
            <person name="Nusbaum C."/>
            <person name="Birren B."/>
        </authorList>
    </citation>
    <scope>NUCLEOTIDE SEQUENCE [LARGE SCALE GENOMIC DNA]</scope>
    <source>
        <strain evidence="1 2">ATCC BAA-1742</strain>
    </source>
</reference>
<keyword evidence="2" id="KW-1185">Reference proteome</keyword>